<dbReference type="OrthoDB" id="9985453at2"/>
<dbReference type="Proteomes" id="UP000319148">
    <property type="component" value="Unassembled WGS sequence"/>
</dbReference>
<comment type="caution">
    <text evidence="1">The sequence shown here is derived from an EMBL/GenBank/DDBJ whole genome shotgun (WGS) entry which is preliminary data.</text>
</comment>
<dbReference type="RefSeq" id="WP_139941455.1">
    <property type="nucleotide sequence ID" value="NZ_JBHSYP010000002.1"/>
</dbReference>
<protein>
    <submittedName>
        <fullName evidence="1">Uncharacterized protein</fullName>
    </submittedName>
</protein>
<gene>
    <name evidence="1" type="ORF">FIV46_13485</name>
</gene>
<name>A0A501PHA2_9PROT</name>
<dbReference type="EMBL" id="VFIY01000015">
    <property type="protein sequence ID" value="TPD59236.1"/>
    <property type="molecule type" value="Genomic_DNA"/>
</dbReference>
<keyword evidence="2" id="KW-1185">Reference proteome</keyword>
<reference evidence="2" key="1">
    <citation type="submission" date="2019-06" db="EMBL/GenBank/DDBJ databases">
        <title>The complete genome of Emcibacter congregatus ZYLT.</title>
        <authorList>
            <person name="Zhao Z."/>
        </authorList>
    </citation>
    <scope>NUCLEOTIDE SEQUENCE [LARGE SCALE GENOMIC DNA]</scope>
    <source>
        <strain evidence="2">MCCC 1A06723</strain>
    </source>
</reference>
<sequence length="97" mass="10869">MTMENIVSNGTTSITPSDKRSMTNLLVDLKKMGIDPQPYFILAAREFENIYGENAAENATRLHANAINSGNDDDAYIWHQIFTLLSDNSPNSLRNIH</sequence>
<evidence type="ECO:0000313" key="2">
    <source>
        <dbReference type="Proteomes" id="UP000319148"/>
    </source>
</evidence>
<proteinExistence type="predicted"/>
<evidence type="ECO:0000313" key="1">
    <source>
        <dbReference type="EMBL" id="TPD59236.1"/>
    </source>
</evidence>
<accession>A0A501PHA2</accession>
<organism evidence="1 2">
    <name type="scientific">Emcibacter nanhaiensis</name>
    <dbReference type="NCBI Taxonomy" id="1505037"/>
    <lineage>
        <taxon>Bacteria</taxon>
        <taxon>Pseudomonadati</taxon>
        <taxon>Pseudomonadota</taxon>
        <taxon>Alphaproteobacteria</taxon>
        <taxon>Emcibacterales</taxon>
        <taxon>Emcibacteraceae</taxon>
        <taxon>Emcibacter</taxon>
    </lineage>
</organism>
<dbReference type="AlphaFoldDB" id="A0A501PHA2"/>